<feature type="domain" description="DUF3048" evidence="2">
    <location>
        <begin position="208"/>
        <end position="321"/>
    </location>
</feature>
<organism evidence="3">
    <name type="scientific">freshwater metagenome</name>
    <dbReference type="NCBI Taxonomy" id="449393"/>
    <lineage>
        <taxon>unclassified sequences</taxon>
        <taxon>metagenomes</taxon>
        <taxon>ecological metagenomes</taxon>
    </lineage>
</organism>
<dbReference type="PROSITE" id="PS51257">
    <property type="entry name" value="PROKAR_LIPOPROTEIN"/>
    <property type="match status" value="1"/>
</dbReference>
<accession>A0A6J6I6E9</accession>
<dbReference type="EMBL" id="CAEZWR010000029">
    <property type="protein sequence ID" value="CAB4658302.1"/>
    <property type="molecule type" value="Genomic_DNA"/>
</dbReference>
<evidence type="ECO:0000313" key="4">
    <source>
        <dbReference type="EMBL" id="CAB4658302.1"/>
    </source>
</evidence>
<feature type="domain" description="DUF3048" evidence="1">
    <location>
        <begin position="44"/>
        <end position="182"/>
    </location>
</feature>
<proteinExistence type="predicted"/>
<name>A0A6J6I6E9_9ZZZZ</name>
<dbReference type="SUPFAM" id="SSF159774">
    <property type="entry name" value="YerB-like"/>
    <property type="match status" value="1"/>
</dbReference>
<sequence>MRFLKTLAIAGAATTLAACSTVTSTTASDNAQEQPPVVESFSPLTGLPESVPTPVLIVKLDNTRSAQPHAGLKDADVVYVEEVEYGITRLAAVFSSTIPVRIGPTRSARITDIDLTAQYGSPAFAFSGVQRKMWPAINDSTVVDVSPNKYASAYFRDHDRRIPYNLFLNGPKVLAWAAEKGVSDDKNIGFVFSPEIPDGGTTNTGAKMKWSEASAEFTYVPASGLYNVALNGINATAEESTSQQQAATVVIQNVVQTQSKYWDKGGGNTPHAATIGSGTAIVLRDGKSYNVTWNRPTADAGTTFTMANGSPMPFKPGQQWVVLLNSKTPATLLPLPSPAPSTASKAPAAI</sequence>
<gene>
    <name evidence="3" type="ORF">UFOPK1908_00607</name>
    <name evidence="4" type="ORF">UFOPK2282_00375</name>
    <name evidence="5" type="ORF">UFOPK3576_01580</name>
</gene>
<evidence type="ECO:0000313" key="5">
    <source>
        <dbReference type="EMBL" id="CAB4919083.1"/>
    </source>
</evidence>
<dbReference type="Gene3D" id="3.50.90.10">
    <property type="entry name" value="YerB-like"/>
    <property type="match status" value="1"/>
</dbReference>
<dbReference type="InterPro" id="IPR021416">
    <property type="entry name" value="DUF3048_N"/>
</dbReference>
<dbReference type="EMBL" id="CAFBMO010000101">
    <property type="protein sequence ID" value="CAB4919083.1"/>
    <property type="molecule type" value="Genomic_DNA"/>
</dbReference>
<dbReference type="Pfam" id="PF17479">
    <property type="entry name" value="DUF3048_C"/>
    <property type="match status" value="1"/>
</dbReference>
<dbReference type="InterPro" id="IPR023158">
    <property type="entry name" value="YerB-like_sf"/>
</dbReference>
<dbReference type="EMBL" id="CAEZVB010000019">
    <property type="protein sequence ID" value="CAB4618974.1"/>
    <property type="molecule type" value="Genomic_DNA"/>
</dbReference>
<evidence type="ECO:0000259" key="1">
    <source>
        <dbReference type="Pfam" id="PF11258"/>
    </source>
</evidence>
<dbReference type="InterPro" id="IPR035328">
    <property type="entry name" value="DUF3048_C"/>
</dbReference>
<dbReference type="AlphaFoldDB" id="A0A6J6I6E9"/>
<evidence type="ECO:0000313" key="3">
    <source>
        <dbReference type="EMBL" id="CAB4618974.1"/>
    </source>
</evidence>
<reference evidence="3" key="1">
    <citation type="submission" date="2020-05" db="EMBL/GenBank/DDBJ databases">
        <authorList>
            <person name="Chiriac C."/>
            <person name="Salcher M."/>
            <person name="Ghai R."/>
            <person name="Kavagutti S V."/>
        </authorList>
    </citation>
    <scope>NUCLEOTIDE SEQUENCE</scope>
</reference>
<evidence type="ECO:0000259" key="2">
    <source>
        <dbReference type="Pfam" id="PF17479"/>
    </source>
</evidence>
<dbReference type="Pfam" id="PF11258">
    <property type="entry name" value="DUF3048"/>
    <property type="match status" value="1"/>
</dbReference>
<protein>
    <submittedName>
        <fullName evidence="3">Unannotated protein</fullName>
    </submittedName>
</protein>